<feature type="transmembrane region" description="Helical" evidence="1">
    <location>
        <begin position="12"/>
        <end position="30"/>
    </location>
</feature>
<dbReference type="InterPro" id="IPR045584">
    <property type="entry name" value="Pilin-like"/>
</dbReference>
<keyword evidence="1" id="KW-0812">Transmembrane</keyword>
<proteinExistence type="predicted"/>
<dbReference type="STRING" id="1789224.BFG52_01445"/>
<dbReference type="KEGG" id="ala:BFG52_01445"/>
<keyword evidence="1" id="KW-0472">Membrane</keyword>
<dbReference type="Proteomes" id="UP000093391">
    <property type="component" value="Chromosome"/>
</dbReference>
<organism evidence="2 3">
    <name type="scientific">Acinetobacter larvae</name>
    <dbReference type="NCBI Taxonomy" id="1789224"/>
    <lineage>
        <taxon>Bacteria</taxon>
        <taxon>Pseudomonadati</taxon>
        <taxon>Pseudomonadota</taxon>
        <taxon>Gammaproteobacteria</taxon>
        <taxon>Moraxellales</taxon>
        <taxon>Moraxellaceae</taxon>
        <taxon>Acinetobacter</taxon>
    </lineage>
</organism>
<sequence length="147" mass="16710">MRYIAGWSWFELLLVMLIFSTLWLIALPTLQIQRLKSHRADMQAELLKQAVQIQQQLILQQSRFQASMGARAEQEGLSLEFLGMGAVYPNTGEVWYDLLLQGTPAAWQLIARPRVETQQVPEDILIVDQQGQLCIAVLQQVDCDVAD</sequence>
<dbReference type="EMBL" id="CP016895">
    <property type="protein sequence ID" value="AOA57145.1"/>
    <property type="molecule type" value="Genomic_DNA"/>
</dbReference>
<gene>
    <name evidence="2" type="ORF">BFG52_01445</name>
</gene>
<dbReference type="AlphaFoldDB" id="A0A1B2LW43"/>
<reference evidence="2 3" key="1">
    <citation type="submission" date="2016-08" db="EMBL/GenBank/DDBJ databases">
        <authorList>
            <person name="Seilhamer J.J."/>
        </authorList>
    </citation>
    <scope>NUCLEOTIDE SEQUENCE [LARGE SCALE GENOMIC DNA]</scope>
    <source>
        <strain evidence="2 3">BRTC-1</strain>
    </source>
</reference>
<accession>A0A1B2LW43</accession>
<dbReference type="SUPFAM" id="SSF54523">
    <property type="entry name" value="Pili subunits"/>
    <property type="match status" value="1"/>
</dbReference>
<name>A0A1B2LW43_9GAMM</name>
<evidence type="ECO:0000313" key="2">
    <source>
        <dbReference type="EMBL" id="AOA57145.1"/>
    </source>
</evidence>
<evidence type="ECO:0000256" key="1">
    <source>
        <dbReference type="SAM" id="Phobius"/>
    </source>
</evidence>
<protein>
    <submittedName>
        <fullName evidence="2">Uncharacterized protein</fullName>
    </submittedName>
</protein>
<keyword evidence="3" id="KW-1185">Reference proteome</keyword>
<evidence type="ECO:0000313" key="3">
    <source>
        <dbReference type="Proteomes" id="UP000093391"/>
    </source>
</evidence>
<keyword evidence="1" id="KW-1133">Transmembrane helix</keyword>